<gene>
    <name evidence="2" type="ORF">GcM3_184036</name>
</gene>
<keyword evidence="3" id="KW-1185">Reference proteome</keyword>
<dbReference type="EMBL" id="MCBQ01018478">
    <property type="protein sequence ID" value="RKF58023.1"/>
    <property type="molecule type" value="Genomic_DNA"/>
</dbReference>
<dbReference type="Proteomes" id="UP000283383">
    <property type="component" value="Unassembled WGS sequence"/>
</dbReference>
<evidence type="ECO:0000313" key="2">
    <source>
        <dbReference type="EMBL" id="RKF58023.1"/>
    </source>
</evidence>
<organism evidence="2 3">
    <name type="scientific">Golovinomyces cichoracearum</name>
    <dbReference type="NCBI Taxonomy" id="62708"/>
    <lineage>
        <taxon>Eukaryota</taxon>
        <taxon>Fungi</taxon>
        <taxon>Dikarya</taxon>
        <taxon>Ascomycota</taxon>
        <taxon>Pezizomycotina</taxon>
        <taxon>Leotiomycetes</taxon>
        <taxon>Erysiphales</taxon>
        <taxon>Erysiphaceae</taxon>
        <taxon>Golovinomyces</taxon>
    </lineage>
</organism>
<accession>A0A420HKT9</accession>
<reference evidence="2 3" key="1">
    <citation type="journal article" date="2018" name="BMC Genomics">
        <title>Comparative genome analyses reveal sequence features reflecting distinct modes of host-adaptation between dicot and monocot powdery mildew.</title>
        <authorList>
            <person name="Wu Y."/>
            <person name="Ma X."/>
            <person name="Pan Z."/>
            <person name="Kale S.D."/>
            <person name="Song Y."/>
            <person name="King H."/>
            <person name="Zhang Q."/>
            <person name="Presley C."/>
            <person name="Deng X."/>
            <person name="Wei C.I."/>
            <person name="Xiao S."/>
        </authorList>
    </citation>
    <scope>NUCLEOTIDE SEQUENCE [LARGE SCALE GENOMIC DNA]</scope>
    <source>
        <strain evidence="2">UMSG3</strain>
    </source>
</reference>
<proteinExistence type="predicted"/>
<feature type="region of interest" description="Disordered" evidence="1">
    <location>
        <begin position="136"/>
        <end position="174"/>
    </location>
</feature>
<feature type="compositionally biased region" description="Basic and acidic residues" evidence="1">
    <location>
        <begin position="1"/>
        <end position="10"/>
    </location>
</feature>
<evidence type="ECO:0000256" key="1">
    <source>
        <dbReference type="SAM" id="MobiDB-lite"/>
    </source>
</evidence>
<sequence length="174" mass="20958">MDSPSIRRIENGQNPEWTSEELRQIRVQKRQQKQAEYDPSKSIPYELKKIVGRKEYYKSDPLEDVSYDANQQIQDEEKRQDEIRRLRLVEEERRRVFKEEEEHAKLSKLHGISDHYTSVGRITIPYLASNDVRNTWGNFDRSNHDTKNLSNQRGRRPRFESQPEVNENYHEKEN</sequence>
<evidence type="ECO:0000313" key="3">
    <source>
        <dbReference type="Proteomes" id="UP000283383"/>
    </source>
</evidence>
<feature type="region of interest" description="Disordered" evidence="1">
    <location>
        <begin position="61"/>
        <end position="80"/>
    </location>
</feature>
<protein>
    <submittedName>
        <fullName evidence="2">Uncharacterized protein</fullName>
    </submittedName>
</protein>
<comment type="caution">
    <text evidence="2">The sequence shown here is derived from an EMBL/GenBank/DDBJ whole genome shotgun (WGS) entry which is preliminary data.</text>
</comment>
<dbReference type="AlphaFoldDB" id="A0A420HKT9"/>
<feature type="compositionally biased region" description="Basic and acidic residues" evidence="1">
    <location>
        <begin position="157"/>
        <end position="174"/>
    </location>
</feature>
<feature type="region of interest" description="Disordered" evidence="1">
    <location>
        <begin position="1"/>
        <end position="22"/>
    </location>
</feature>
<name>A0A420HKT9_9PEZI</name>